<sequence length="59" mass="6884">SKIYKTKPWGNGNQPDFLNMALEIVCNYKPIGLLHILKKIESSMGRKKTERRWGPRIID</sequence>
<protein>
    <recommendedName>
        <fullName evidence="2">2-amino-4-hydroxy-6-hydroxymethyldihydropteridine diphosphokinase</fullName>
        <ecNumber evidence="2">2.7.6.3</ecNumber>
    </recommendedName>
</protein>
<feature type="non-terminal residue" evidence="9">
    <location>
        <position position="59"/>
    </location>
</feature>
<dbReference type="InterPro" id="IPR035907">
    <property type="entry name" value="Hppk_sf"/>
</dbReference>
<evidence type="ECO:0000256" key="4">
    <source>
        <dbReference type="ARBA" id="ARBA00022741"/>
    </source>
</evidence>
<dbReference type="GO" id="GO:0016301">
    <property type="term" value="F:kinase activity"/>
    <property type="evidence" value="ECO:0007669"/>
    <property type="project" value="UniProtKB-KW"/>
</dbReference>
<comment type="caution">
    <text evidence="9">The sequence shown here is derived from an EMBL/GenBank/DDBJ whole genome shotgun (WGS) entry which is preliminary data.</text>
</comment>
<evidence type="ECO:0000256" key="7">
    <source>
        <dbReference type="ARBA" id="ARBA00022909"/>
    </source>
</evidence>
<keyword evidence="7" id="KW-0289">Folate biosynthesis</keyword>
<dbReference type="SUPFAM" id="SSF55083">
    <property type="entry name" value="6-hydroxymethyl-7,8-dihydropterin pyrophosphokinase, HPPK"/>
    <property type="match status" value="1"/>
</dbReference>
<evidence type="ECO:0000256" key="5">
    <source>
        <dbReference type="ARBA" id="ARBA00022777"/>
    </source>
</evidence>
<dbReference type="GO" id="GO:0046654">
    <property type="term" value="P:tetrahydrofolate biosynthetic process"/>
    <property type="evidence" value="ECO:0007669"/>
    <property type="project" value="UniProtKB-UniPathway"/>
</dbReference>
<dbReference type="PANTHER" id="PTHR43071:SF1">
    <property type="entry name" value="2-AMINO-4-HYDROXY-6-HYDROXYMETHYLDIHYDROPTERIDINE PYROPHOSPHOKINASE"/>
    <property type="match status" value="1"/>
</dbReference>
<accession>X1RVS2</accession>
<dbReference type="UniPathway" id="UPA00077">
    <property type="reaction ID" value="UER00155"/>
</dbReference>
<dbReference type="GO" id="GO:0005524">
    <property type="term" value="F:ATP binding"/>
    <property type="evidence" value="ECO:0007669"/>
    <property type="project" value="UniProtKB-KW"/>
</dbReference>
<gene>
    <name evidence="9" type="ORF">S06H3_66442</name>
</gene>
<feature type="domain" description="7,8-dihydro-6-hydroxymethylpterin-pyrophosphokinase" evidence="8">
    <location>
        <begin position="1"/>
        <end position="59"/>
    </location>
</feature>
<evidence type="ECO:0000256" key="3">
    <source>
        <dbReference type="ARBA" id="ARBA00022679"/>
    </source>
</evidence>
<dbReference type="Gene3D" id="3.30.70.560">
    <property type="entry name" value="7,8-Dihydro-6-hydroxymethylpterin-pyrophosphokinase HPPK"/>
    <property type="match status" value="1"/>
</dbReference>
<dbReference type="AlphaFoldDB" id="X1RVS2"/>
<keyword evidence="4" id="KW-0547">Nucleotide-binding</keyword>
<evidence type="ECO:0000259" key="8">
    <source>
        <dbReference type="Pfam" id="PF01288"/>
    </source>
</evidence>
<keyword evidence="5" id="KW-0418">Kinase</keyword>
<organism evidence="9">
    <name type="scientific">marine sediment metagenome</name>
    <dbReference type="NCBI Taxonomy" id="412755"/>
    <lineage>
        <taxon>unclassified sequences</taxon>
        <taxon>metagenomes</taxon>
        <taxon>ecological metagenomes</taxon>
    </lineage>
</organism>
<dbReference type="InterPro" id="IPR000550">
    <property type="entry name" value="Hppk"/>
</dbReference>
<dbReference type="GO" id="GO:0003848">
    <property type="term" value="F:2-amino-4-hydroxy-6-hydroxymethyldihydropteridine diphosphokinase activity"/>
    <property type="evidence" value="ECO:0007669"/>
    <property type="project" value="UniProtKB-EC"/>
</dbReference>
<keyword evidence="3" id="KW-0808">Transferase</keyword>
<dbReference type="Pfam" id="PF01288">
    <property type="entry name" value="HPPK"/>
    <property type="match status" value="1"/>
</dbReference>
<evidence type="ECO:0000256" key="2">
    <source>
        <dbReference type="ARBA" id="ARBA00013253"/>
    </source>
</evidence>
<dbReference type="PANTHER" id="PTHR43071">
    <property type="entry name" value="2-AMINO-4-HYDROXY-6-HYDROXYMETHYLDIHYDROPTERIDINE PYROPHOSPHOKINASE"/>
    <property type="match status" value="1"/>
</dbReference>
<name>X1RVS2_9ZZZZ</name>
<dbReference type="NCBIfam" id="TIGR01498">
    <property type="entry name" value="folK"/>
    <property type="match status" value="1"/>
</dbReference>
<dbReference type="EMBL" id="BARV01045281">
    <property type="protein sequence ID" value="GAI67305.1"/>
    <property type="molecule type" value="Genomic_DNA"/>
</dbReference>
<evidence type="ECO:0000313" key="9">
    <source>
        <dbReference type="EMBL" id="GAI67305.1"/>
    </source>
</evidence>
<keyword evidence="6" id="KW-0067">ATP-binding</keyword>
<evidence type="ECO:0000256" key="1">
    <source>
        <dbReference type="ARBA" id="ARBA00005051"/>
    </source>
</evidence>
<proteinExistence type="predicted"/>
<comment type="pathway">
    <text evidence="1">Cofactor biosynthesis; tetrahydrofolate biosynthesis; 2-amino-4-hydroxy-6-hydroxymethyl-7,8-dihydropteridine diphosphate from 7,8-dihydroneopterin triphosphate: step 4/4.</text>
</comment>
<evidence type="ECO:0000256" key="6">
    <source>
        <dbReference type="ARBA" id="ARBA00022840"/>
    </source>
</evidence>
<dbReference type="EC" id="2.7.6.3" evidence="2"/>
<reference evidence="9" key="1">
    <citation type="journal article" date="2014" name="Front. Microbiol.">
        <title>High frequency of phylogenetically diverse reductive dehalogenase-homologous genes in deep subseafloor sedimentary metagenomes.</title>
        <authorList>
            <person name="Kawai M."/>
            <person name="Futagami T."/>
            <person name="Toyoda A."/>
            <person name="Takaki Y."/>
            <person name="Nishi S."/>
            <person name="Hori S."/>
            <person name="Arai W."/>
            <person name="Tsubouchi T."/>
            <person name="Morono Y."/>
            <person name="Uchiyama I."/>
            <person name="Ito T."/>
            <person name="Fujiyama A."/>
            <person name="Inagaki F."/>
            <person name="Takami H."/>
        </authorList>
    </citation>
    <scope>NUCLEOTIDE SEQUENCE</scope>
    <source>
        <strain evidence="9">Expedition CK06-06</strain>
    </source>
</reference>
<feature type="non-terminal residue" evidence="9">
    <location>
        <position position="1"/>
    </location>
</feature>
<dbReference type="GO" id="GO:0046656">
    <property type="term" value="P:folic acid biosynthetic process"/>
    <property type="evidence" value="ECO:0007669"/>
    <property type="project" value="UniProtKB-KW"/>
</dbReference>